<organism evidence="5 6">
    <name type="scientific">Bartonella doshiae</name>
    <dbReference type="NCBI Taxonomy" id="33044"/>
    <lineage>
        <taxon>Bacteria</taxon>
        <taxon>Pseudomonadati</taxon>
        <taxon>Pseudomonadota</taxon>
        <taxon>Alphaproteobacteria</taxon>
        <taxon>Hyphomicrobiales</taxon>
        <taxon>Bartonellaceae</taxon>
        <taxon>Bartonella</taxon>
    </lineage>
</organism>
<dbReference type="InterPro" id="IPR029061">
    <property type="entry name" value="THDP-binding"/>
</dbReference>
<feature type="domain" description="Transketolase N-terminal" evidence="4">
    <location>
        <begin position="18"/>
        <end position="258"/>
    </location>
</feature>
<gene>
    <name evidence="5" type="primary">tkt</name>
    <name evidence="5" type="ORF">NCTC12862_00170</name>
</gene>
<accession>A0A380ZE51</accession>
<keyword evidence="5" id="KW-0808">Transferase</keyword>
<evidence type="ECO:0000259" key="4">
    <source>
        <dbReference type="Pfam" id="PF00456"/>
    </source>
</evidence>
<sequence length="282" mass="31527">MAYATNKADIDDAIYALRLRLKILDLIRKAKSGHTAGSLSCIDFIYILYKHILQINQKYIHDPNRDRYIQSKGHAVEALYIVLSEMGYFDPQLLDTYLGFCSDFIGHVTKKVPGIEQSTGSLGHGLSLGAGIALSGQLNSQSYRVFVLLGDGEMTEGSVWEAALFSAHYKLSNLIAVVDRNRLQITDTTDILMKTEPLADKFTSFGWHVVEIDGHDITQLKTSLGSPPSYKDKPTVILMNTIKGSGISYMENDITWHHKVPTDEEYNLAVNEIKTKIQLMRA</sequence>
<dbReference type="EC" id="2.2.1.1" evidence="5"/>
<dbReference type="STRING" id="33044.GCA_900005695_00644"/>
<dbReference type="InterPro" id="IPR005474">
    <property type="entry name" value="Transketolase_N"/>
</dbReference>
<comment type="similarity">
    <text evidence="2">Belongs to the transketolase family.</text>
</comment>
<dbReference type="Gene3D" id="3.40.50.970">
    <property type="match status" value="1"/>
</dbReference>
<dbReference type="CDD" id="cd02012">
    <property type="entry name" value="TPP_TK"/>
    <property type="match status" value="1"/>
</dbReference>
<evidence type="ECO:0000256" key="2">
    <source>
        <dbReference type="ARBA" id="ARBA00007131"/>
    </source>
</evidence>
<comment type="cofactor">
    <cofactor evidence="1">
        <name>thiamine diphosphate</name>
        <dbReference type="ChEBI" id="CHEBI:58937"/>
    </cofactor>
</comment>
<protein>
    <submittedName>
        <fullName evidence="5">Transketolase</fullName>
        <ecNumber evidence="5">2.2.1.1</ecNumber>
    </submittedName>
</protein>
<dbReference type="PANTHER" id="PTHR47514:SF1">
    <property type="entry name" value="TRANSKETOLASE N-TERMINAL SECTION-RELATED"/>
    <property type="match status" value="1"/>
</dbReference>
<reference evidence="5 6" key="1">
    <citation type="submission" date="2018-06" db="EMBL/GenBank/DDBJ databases">
        <authorList>
            <consortium name="Pathogen Informatics"/>
            <person name="Doyle S."/>
        </authorList>
    </citation>
    <scope>NUCLEOTIDE SEQUENCE [LARGE SCALE GENOMIC DNA]</scope>
    <source>
        <strain evidence="5 6">NCTC12862</strain>
    </source>
</reference>
<dbReference type="PANTHER" id="PTHR47514">
    <property type="entry name" value="TRANSKETOLASE N-TERMINAL SECTION-RELATED"/>
    <property type="match status" value="1"/>
</dbReference>
<dbReference type="OrthoDB" id="8732661at2"/>
<dbReference type="AlphaFoldDB" id="A0A380ZE51"/>
<proteinExistence type="inferred from homology"/>
<evidence type="ECO:0000313" key="6">
    <source>
        <dbReference type="Proteomes" id="UP000254950"/>
    </source>
</evidence>
<dbReference type="Pfam" id="PF00456">
    <property type="entry name" value="Transketolase_N"/>
    <property type="match status" value="1"/>
</dbReference>
<dbReference type="Proteomes" id="UP000254950">
    <property type="component" value="Unassembled WGS sequence"/>
</dbReference>
<dbReference type="GO" id="GO:0004802">
    <property type="term" value="F:transketolase activity"/>
    <property type="evidence" value="ECO:0007669"/>
    <property type="project" value="UniProtKB-EC"/>
</dbReference>
<name>A0A380ZE51_BARDO</name>
<keyword evidence="3" id="KW-0786">Thiamine pyrophosphate</keyword>
<evidence type="ECO:0000256" key="3">
    <source>
        <dbReference type="ARBA" id="ARBA00023052"/>
    </source>
</evidence>
<evidence type="ECO:0000256" key="1">
    <source>
        <dbReference type="ARBA" id="ARBA00001964"/>
    </source>
</evidence>
<dbReference type="RefSeq" id="WP_004855490.1">
    <property type="nucleotide sequence ID" value="NZ_CACVBH010000002.1"/>
</dbReference>
<evidence type="ECO:0000313" key="5">
    <source>
        <dbReference type="EMBL" id="SUV44425.1"/>
    </source>
</evidence>
<dbReference type="SUPFAM" id="SSF52518">
    <property type="entry name" value="Thiamin diphosphate-binding fold (THDP-binding)"/>
    <property type="match status" value="1"/>
</dbReference>
<dbReference type="EMBL" id="UFTF01000001">
    <property type="protein sequence ID" value="SUV44425.1"/>
    <property type="molecule type" value="Genomic_DNA"/>
</dbReference>